<dbReference type="Proteomes" id="UP000515152">
    <property type="component" value="Chromosome 4"/>
</dbReference>
<reference evidence="3" key="1">
    <citation type="submission" date="2025-08" db="UniProtKB">
        <authorList>
            <consortium name="RefSeq"/>
        </authorList>
    </citation>
    <scope>IDENTIFICATION</scope>
</reference>
<dbReference type="Gene3D" id="3.40.50.300">
    <property type="entry name" value="P-loop containing nucleotide triphosphate hydrolases"/>
    <property type="match status" value="1"/>
</dbReference>
<dbReference type="InterPro" id="IPR027417">
    <property type="entry name" value="P-loop_NTPase"/>
</dbReference>
<dbReference type="InterPro" id="IPR045063">
    <property type="entry name" value="Dynamin_N"/>
</dbReference>
<evidence type="ECO:0000313" key="2">
    <source>
        <dbReference type="Proteomes" id="UP000515152"/>
    </source>
</evidence>
<dbReference type="GeneID" id="116220257"/>
<dbReference type="SUPFAM" id="SSF52540">
    <property type="entry name" value="P-loop containing nucleoside triphosphate hydrolases"/>
    <property type="match status" value="1"/>
</dbReference>
<name>A0A6P8FCU6_CLUHA</name>
<protein>
    <submittedName>
        <fullName evidence="3">Nuclear GTPase SLIP-GC-like</fullName>
    </submittedName>
</protein>
<dbReference type="PANTHER" id="PTHR47308">
    <property type="entry name" value="NUCLEAR GTPASE SLIP-GC"/>
    <property type="match status" value="1"/>
</dbReference>
<dbReference type="Pfam" id="PF00350">
    <property type="entry name" value="Dynamin_N"/>
    <property type="match status" value="1"/>
</dbReference>
<keyword evidence="2" id="KW-1185">Reference proteome</keyword>
<gene>
    <name evidence="3" type="primary">LOC116220257</name>
</gene>
<dbReference type="RefSeq" id="XP_031421540.1">
    <property type="nucleotide sequence ID" value="XM_031565680.1"/>
</dbReference>
<dbReference type="AlphaFoldDB" id="A0A6P8FCU6"/>
<evidence type="ECO:0000259" key="1">
    <source>
        <dbReference type="Pfam" id="PF00350"/>
    </source>
</evidence>
<feature type="domain" description="Dynamin N-terminal" evidence="1">
    <location>
        <begin position="43"/>
        <end position="135"/>
    </location>
</feature>
<accession>A0A6P8FCU6</accession>
<dbReference type="KEGG" id="char:116220257"/>
<evidence type="ECO:0000313" key="3">
    <source>
        <dbReference type="RefSeq" id="XP_031421540.1"/>
    </source>
</evidence>
<dbReference type="OrthoDB" id="8948322at2759"/>
<dbReference type="GO" id="GO:0003924">
    <property type="term" value="F:GTPase activity"/>
    <property type="evidence" value="ECO:0007669"/>
    <property type="project" value="TreeGrafter"/>
</dbReference>
<sequence>MAQVQHRFDEEIKHHAETDTTFMNFIRGIMADLLKETIQKTTIGVFGKTGDGKSSVINAILDEKELLPTGTLRACTSVIIQVEAGAERDQYTATIEFISKEAWEKELKSLVGFLAEPKERNKTMCKMAKDKIEALYGENKSSKSFEELMKDDRSTEIAGMLTLTTKTISHVKVS</sequence>
<organism evidence="2 3">
    <name type="scientific">Clupea harengus</name>
    <name type="common">Atlantic herring</name>
    <dbReference type="NCBI Taxonomy" id="7950"/>
    <lineage>
        <taxon>Eukaryota</taxon>
        <taxon>Metazoa</taxon>
        <taxon>Chordata</taxon>
        <taxon>Craniata</taxon>
        <taxon>Vertebrata</taxon>
        <taxon>Euteleostomi</taxon>
        <taxon>Actinopterygii</taxon>
        <taxon>Neopterygii</taxon>
        <taxon>Teleostei</taxon>
        <taxon>Clupei</taxon>
        <taxon>Clupeiformes</taxon>
        <taxon>Clupeoidei</taxon>
        <taxon>Clupeidae</taxon>
        <taxon>Clupea</taxon>
    </lineage>
</organism>
<proteinExistence type="predicted"/>
<dbReference type="InterPro" id="IPR053082">
    <property type="entry name" value="Nuclear_GTPase_SLIP-GC"/>
</dbReference>
<dbReference type="PANTHER" id="PTHR47308:SF1">
    <property type="entry name" value="NUCLEAR GTPASE SLIP-GC"/>
    <property type="match status" value="1"/>
</dbReference>